<accession>A0A0E9UF15</accession>
<reference evidence="1" key="2">
    <citation type="journal article" date="2015" name="Fish Shellfish Immunol.">
        <title>Early steps in the European eel (Anguilla anguilla)-Vibrio vulnificus interaction in the gills: Role of the RtxA13 toxin.</title>
        <authorList>
            <person name="Callol A."/>
            <person name="Pajuelo D."/>
            <person name="Ebbesson L."/>
            <person name="Teles M."/>
            <person name="MacKenzie S."/>
            <person name="Amaro C."/>
        </authorList>
    </citation>
    <scope>NUCLEOTIDE SEQUENCE</scope>
</reference>
<dbReference type="EMBL" id="GBXM01044181">
    <property type="protein sequence ID" value="JAH64396.1"/>
    <property type="molecule type" value="Transcribed_RNA"/>
</dbReference>
<name>A0A0E9UF15_ANGAN</name>
<sequence>MHLLKRLHCKSQIACDWFCFDFSYFKTRYNKTRKFCP</sequence>
<proteinExistence type="predicted"/>
<organism evidence="1">
    <name type="scientific">Anguilla anguilla</name>
    <name type="common">European freshwater eel</name>
    <name type="synonym">Muraena anguilla</name>
    <dbReference type="NCBI Taxonomy" id="7936"/>
    <lineage>
        <taxon>Eukaryota</taxon>
        <taxon>Metazoa</taxon>
        <taxon>Chordata</taxon>
        <taxon>Craniata</taxon>
        <taxon>Vertebrata</taxon>
        <taxon>Euteleostomi</taxon>
        <taxon>Actinopterygii</taxon>
        <taxon>Neopterygii</taxon>
        <taxon>Teleostei</taxon>
        <taxon>Anguilliformes</taxon>
        <taxon>Anguillidae</taxon>
        <taxon>Anguilla</taxon>
    </lineage>
</organism>
<protein>
    <submittedName>
        <fullName evidence="1">Uncharacterized protein</fullName>
    </submittedName>
</protein>
<evidence type="ECO:0000313" key="1">
    <source>
        <dbReference type="EMBL" id="JAH64396.1"/>
    </source>
</evidence>
<reference evidence="1" key="1">
    <citation type="submission" date="2014-11" db="EMBL/GenBank/DDBJ databases">
        <authorList>
            <person name="Amaro Gonzalez C."/>
        </authorList>
    </citation>
    <scope>NUCLEOTIDE SEQUENCE</scope>
</reference>
<dbReference type="AlphaFoldDB" id="A0A0E9UF15"/>